<evidence type="ECO:0000313" key="3">
    <source>
        <dbReference type="EMBL" id="OSX71101.1"/>
    </source>
</evidence>
<feature type="region of interest" description="Disordered" evidence="1">
    <location>
        <begin position="530"/>
        <end position="641"/>
    </location>
</feature>
<dbReference type="Proteomes" id="UP000218209">
    <property type="component" value="Unassembled WGS sequence"/>
</dbReference>
<dbReference type="PANTHER" id="PTHR36840">
    <property type="entry name" value="BLL5714 PROTEIN"/>
    <property type="match status" value="1"/>
</dbReference>
<evidence type="ECO:0000256" key="2">
    <source>
        <dbReference type="SAM" id="Phobius"/>
    </source>
</evidence>
<keyword evidence="2" id="KW-0812">Transmembrane</keyword>
<protein>
    <submittedName>
        <fullName evidence="3">Uncharacterized protein</fullName>
    </submittedName>
</protein>
<dbReference type="AlphaFoldDB" id="A0A1X6NR66"/>
<feature type="transmembrane region" description="Helical" evidence="2">
    <location>
        <begin position="283"/>
        <end position="306"/>
    </location>
</feature>
<gene>
    <name evidence="3" type="ORF">BU14_0602s0010</name>
</gene>
<accession>A0A1X6NR66</accession>
<feature type="transmembrane region" description="Helical" evidence="2">
    <location>
        <begin position="200"/>
        <end position="228"/>
    </location>
</feature>
<feature type="compositionally biased region" description="Low complexity" evidence="1">
    <location>
        <begin position="574"/>
        <end position="624"/>
    </location>
</feature>
<name>A0A1X6NR66_PORUM</name>
<sequence length="665" mass="68042">MSAELFLDLVRAVARVGARRRAAGAAARVCQRGGGCVAARAPRAPRRGTATVTNQRQRRRTRSRLPVARGGGGRRAQILVATIAVFGHELRVAITWAAVEKFFLLFAAVWCVWRDAAILFNAFGSTGDLLEKLFVFLTVLMLCGVGVGAHSAFGATAAWVGACAFLALLFIAATAALFGSREPRLRAASDPGPAGGRRSWRAVLATNYSVASALVAAGTAVPYLAAAVVGTRSRRAVVGLYWGGAALNHLRGTLFPIVYRRVAARNPASVMPAVNIEALTEKYALLTLIVMGEALLAILFEAGTVLTLPLETISIGRLYASTLFGVALSYAFKILYQDVDNRVFKRGLHAIRWHRHAGVLWSFCHLFFHAALILSATGLGLILRAATIIVPPVTVADAVVRAGGGGSVAAGAAGAADGVAAATELRGATVSSTIRWVFTSGSFGALLVLVVLAATHKSGPRAATRRWRLPVRAAVSVAGLVGLPLAGERLDPLALLGIVAGLISAMAVVEFILVEMDRIGWFRSELSASTDAGGSSVGGAAERAPLDAVPSGDSIDAGKEADADDPEADGGGRRAAAAADAADAGATSSSATSSDAEAAEPTDLSAGAAGAPVGATAAGADGAPHGAGGAHRADTVRARGDGDNTLHFQAFAAGEGAGACKPCPF</sequence>
<feature type="transmembrane region" description="Helical" evidence="2">
    <location>
        <begin position="357"/>
        <end position="383"/>
    </location>
</feature>
<feature type="transmembrane region" description="Helical" evidence="2">
    <location>
        <begin position="467"/>
        <end position="487"/>
    </location>
</feature>
<feature type="transmembrane region" description="Helical" evidence="2">
    <location>
        <begin position="434"/>
        <end position="455"/>
    </location>
</feature>
<feature type="transmembrane region" description="Helical" evidence="2">
    <location>
        <begin position="159"/>
        <end position="179"/>
    </location>
</feature>
<dbReference type="Pfam" id="PF06772">
    <property type="entry name" value="LtrA"/>
    <property type="match status" value="1"/>
</dbReference>
<organism evidence="3 4">
    <name type="scientific">Porphyra umbilicalis</name>
    <name type="common">Purple laver</name>
    <name type="synonym">Red alga</name>
    <dbReference type="NCBI Taxonomy" id="2786"/>
    <lineage>
        <taxon>Eukaryota</taxon>
        <taxon>Rhodophyta</taxon>
        <taxon>Bangiophyceae</taxon>
        <taxon>Bangiales</taxon>
        <taxon>Bangiaceae</taxon>
        <taxon>Porphyra</taxon>
    </lineage>
</organism>
<reference evidence="3 4" key="1">
    <citation type="submission" date="2017-03" db="EMBL/GenBank/DDBJ databases">
        <title>WGS assembly of Porphyra umbilicalis.</title>
        <authorList>
            <person name="Brawley S.H."/>
            <person name="Blouin N.A."/>
            <person name="Ficko-Blean E."/>
            <person name="Wheeler G.L."/>
            <person name="Lohr M."/>
            <person name="Goodson H.V."/>
            <person name="Jenkins J.W."/>
            <person name="Blaby-Haas C.E."/>
            <person name="Helliwell K.E."/>
            <person name="Chan C."/>
            <person name="Marriage T."/>
            <person name="Bhattacharya D."/>
            <person name="Klein A.S."/>
            <person name="Badis Y."/>
            <person name="Brodie J."/>
            <person name="Cao Y."/>
            <person name="Collen J."/>
            <person name="Dittami S.M."/>
            <person name="Gachon C.M."/>
            <person name="Green B.R."/>
            <person name="Karpowicz S."/>
            <person name="Kim J.W."/>
            <person name="Kudahl U."/>
            <person name="Lin S."/>
            <person name="Michel G."/>
            <person name="Mittag M."/>
            <person name="Olson B.J."/>
            <person name="Pangilinan J."/>
            <person name="Peng Y."/>
            <person name="Qiu H."/>
            <person name="Shu S."/>
            <person name="Singer J.T."/>
            <person name="Smith A.G."/>
            <person name="Sprecher B.N."/>
            <person name="Wagner V."/>
            <person name="Wang W."/>
            <person name="Wang Z.-Y."/>
            <person name="Yan J."/>
            <person name="Yarish C."/>
            <person name="Zoeuner-Riek S."/>
            <person name="Zhuang Y."/>
            <person name="Zou Y."/>
            <person name="Lindquist E.A."/>
            <person name="Grimwood J."/>
            <person name="Barry K."/>
            <person name="Rokhsar D.S."/>
            <person name="Schmutz J."/>
            <person name="Stiller J.W."/>
            <person name="Grossman A.R."/>
            <person name="Prochnik S.E."/>
        </authorList>
    </citation>
    <scope>NUCLEOTIDE SEQUENCE [LARGE SCALE GENOMIC DNA]</scope>
    <source>
        <strain evidence="3">4086291</strain>
    </source>
</reference>
<dbReference type="EMBL" id="KV919171">
    <property type="protein sequence ID" value="OSX71101.1"/>
    <property type="molecule type" value="Genomic_DNA"/>
</dbReference>
<dbReference type="PANTHER" id="PTHR36840:SF1">
    <property type="entry name" value="BLL5714 PROTEIN"/>
    <property type="match status" value="1"/>
</dbReference>
<feature type="transmembrane region" description="Helical" evidence="2">
    <location>
        <begin position="102"/>
        <end position="121"/>
    </location>
</feature>
<proteinExistence type="predicted"/>
<keyword evidence="2" id="KW-0472">Membrane</keyword>
<feature type="transmembrane region" description="Helical" evidence="2">
    <location>
        <begin position="240"/>
        <end position="262"/>
    </location>
</feature>
<evidence type="ECO:0000256" key="1">
    <source>
        <dbReference type="SAM" id="MobiDB-lite"/>
    </source>
</evidence>
<feature type="transmembrane region" description="Helical" evidence="2">
    <location>
        <begin position="133"/>
        <end position="153"/>
    </location>
</feature>
<evidence type="ECO:0000313" key="4">
    <source>
        <dbReference type="Proteomes" id="UP000218209"/>
    </source>
</evidence>
<feature type="transmembrane region" description="Helical" evidence="2">
    <location>
        <begin position="318"/>
        <end position="336"/>
    </location>
</feature>
<dbReference type="OrthoDB" id="191995at2759"/>
<keyword evidence="2" id="KW-1133">Transmembrane helix</keyword>
<keyword evidence="4" id="KW-1185">Reference proteome</keyword>
<feature type="compositionally biased region" description="Basic and acidic residues" evidence="1">
    <location>
        <begin position="631"/>
        <end position="641"/>
    </location>
</feature>
<dbReference type="InterPro" id="IPR010640">
    <property type="entry name" value="Low_temperature_requirement_A"/>
</dbReference>
<feature type="transmembrane region" description="Helical" evidence="2">
    <location>
        <begin position="493"/>
        <end position="514"/>
    </location>
</feature>